<dbReference type="Proteomes" id="UP000274271">
    <property type="component" value="Unassembled WGS sequence"/>
</dbReference>
<gene>
    <name evidence="2" type="ORF">EHT87_22450</name>
</gene>
<dbReference type="Pfam" id="PF13524">
    <property type="entry name" value="Glyco_trans_1_2"/>
    <property type="match status" value="1"/>
</dbReference>
<reference evidence="2 3" key="1">
    <citation type="submission" date="2018-11" db="EMBL/GenBank/DDBJ databases">
        <authorList>
            <person name="Zhou Z."/>
            <person name="Wang G."/>
        </authorList>
    </citation>
    <scope>NUCLEOTIDE SEQUENCE [LARGE SCALE GENOMIC DNA]</scope>
    <source>
        <strain evidence="2 3">KCTC42998</strain>
    </source>
</reference>
<accession>A0A3P1CD19</accession>
<dbReference type="InterPro" id="IPR055259">
    <property type="entry name" value="YkvP/CgeB_Glyco_trans-like"/>
</dbReference>
<comment type="caution">
    <text evidence="2">The sequence shown here is derived from an EMBL/GenBank/DDBJ whole genome shotgun (WGS) entry which is preliminary data.</text>
</comment>
<keyword evidence="3" id="KW-1185">Reference proteome</keyword>
<dbReference type="EMBL" id="RQJP01000005">
    <property type="protein sequence ID" value="RRB11253.1"/>
    <property type="molecule type" value="Genomic_DNA"/>
</dbReference>
<dbReference type="SUPFAM" id="SSF53756">
    <property type="entry name" value="UDP-Glycosyltransferase/glycogen phosphorylase"/>
    <property type="match status" value="1"/>
</dbReference>
<name>A0A3P1CD19_9BACT</name>
<protein>
    <submittedName>
        <fullName evidence="2">Glycosyltransferase family 1 protein</fullName>
    </submittedName>
</protein>
<dbReference type="AlphaFoldDB" id="A0A3P1CD19"/>
<organism evidence="2 3">
    <name type="scientific">Larkinella knui</name>
    <dbReference type="NCBI Taxonomy" id="2025310"/>
    <lineage>
        <taxon>Bacteria</taxon>
        <taxon>Pseudomonadati</taxon>
        <taxon>Bacteroidota</taxon>
        <taxon>Cytophagia</taxon>
        <taxon>Cytophagales</taxon>
        <taxon>Spirosomataceae</taxon>
        <taxon>Larkinella</taxon>
    </lineage>
</organism>
<sequence length="347" mass="39370">MKILYIGDTNPFSTSFHRLSALKRLGYEVDSYNPYEVCNDQLTNFVLCKVHFRTGYSFLQKKIEEWLSAILGENKKFDLVWVDSGELIGKKCLQILKSVGIPVILYNVDDPTGKRDGGRFKSLLKALPLYDLVVVVRKETEEECIKLGANKVLLVYRSYDEEAHKPYANLEEIPSQFRSEVAFIGTWMRYENRDEFLLKLIESGVPVSIWGGRWQKSPNWNKLKPYFRGGGLGGRDYVAAIQGTKVCIGMLSKGNRDLHTQRSLEVPFAGGLFCAERTSEHLGMYQEGVEAVFWSDAAECARICKELLADDSLRERIRLAGMQRVRSLGVGNEQTCQTILETALQTV</sequence>
<dbReference type="OrthoDB" id="110463at2"/>
<evidence type="ECO:0000313" key="2">
    <source>
        <dbReference type="EMBL" id="RRB11253.1"/>
    </source>
</evidence>
<dbReference type="RefSeq" id="WP_124908924.1">
    <property type="nucleotide sequence ID" value="NZ_RQJP01000005.1"/>
</dbReference>
<evidence type="ECO:0000259" key="1">
    <source>
        <dbReference type="Pfam" id="PF13524"/>
    </source>
</evidence>
<dbReference type="GO" id="GO:0016740">
    <property type="term" value="F:transferase activity"/>
    <property type="evidence" value="ECO:0007669"/>
    <property type="project" value="UniProtKB-KW"/>
</dbReference>
<proteinExistence type="predicted"/>
<evidence type="ECO:0000313" key="3">
    <source>
        <dbReference type="Proteomes" id="UP000274271"/>
    </source>
</evidence>
<feature type="domain" description="Spore protein YkvP/CgeB glycosyl transferase-like" evidence="1">
    <location>
        <begin position="195"/>
        <end position="327"/>
    </location>
</feature>
<keyword evidence="2" id="KW-0808">Transferase</keyword>